<dbReference type="SUPFAM" id="SSF55781">
    <property type="entry name" value="GAF domain-like"/>
    <property type="match status" value="1"/>
</dbReference>
<evidence type="ECO:0000256" key="4">
    <source>
        <dbReference type="ARBA" id="ARBA00022989"/>
    </source>
</evidence>
<keyword evidence="5 7" id="KW-0472">Membrane</keyword>
<reference evidence="10" key="1">
    <citation type="submission" date="2023-06" db="EMBL/GenBank/DDBJ databases">
        <title>Genomic of Parafulvivirga corallium.</title>
        <authorList>
            <person name="Wang G."/>
        </authorList>
    </citation>
    <scope>NUCLEOTIDE SEQUENCE</scope>
    <source>
        <strain evidence="10">BMA10</strain>
    </source>
</reference>
<comment type="caution">
    <text evidence="10">The sequence shown here is derived from an EMBL/GenBank/DDBJ whole genome shotgun (WGS) entry which is preliminary data.</text>
</comment>
<proteinExistence type="predicted"/>
<evidence type="ECO:0000259" key="9">
    <source>
        <dbReference type="SMART" id="SM01049"/>
    </source>
</evidence>
<dbReference type="InterPro" id="IPR033480">
    <property type="entry name" value="sCache_2"/>
</dbReference>
<keyword evidence="6" id="KW-0175">Coiled coil</keyword>
<evidence type="ECO:0000313" key="11">
    <source>
        <dbReference type="Proteomes" id="UP001172082"/>
    </source>
</evidence>
<keyword evidence="4 7" id="KW-1133">Transmembrane helix</keyword>
<dbReference type="SUPFAM" id="SSF103190">
    <property type="entry name" value="Sensory domain-like"/>
    <property type="match status" value="1"/>
</dbReference>
<dbReference type="SMART" id="SM01049">
    <property type="entry name" value="Cache_2"/>
    <property type="match status" value="1"/>
</dbReference>
<dbReference type="EMBL" id="JAUJEA010000009">
    <property type="protein sequence ID" value="MDN5203884.1"/>
    <property type="molecule type" value="Genomic_DNA"/>
</dbReference>
<accession>A0ABT8KSZ9</accession>
<gene>
    <name evidence="10" type="ORF">QQ008_21005</name>
</gene>
<dbReference type="InterPro" id="IPR029151">
    <property type="entry name" value="Sensor-like_sf"/>
</dbReference>
<keyword evidence="2" id="KW-1003">Cell membrane</keyword>
<evidence type="ECO:0000256" key="5">
    <source>
        <dbReference type="ARBA" id="ARBA00023136"/>
    </source>
</evidence>
<evidence type="ECO:0000313" key="10">
    <source>
        <dbReference type="EMBL" id="MDN5203884.1"/>
    </source>
</evidence>
<dbReference type="Gene3D" id="6.10.340.10">
    <property type="match status" value="1"/>
</dbReference>
<comment type="subcellular location">
    <subcellularLocation>
        <location evidence="1">Cell membrane</location>
        <topology evidence="1">Multi-pass membrane protein</topology>
    </subcellularLocation>
</comment>
<dbReference type="Gene3D" id="3.30.450.20">
    <property type="entry name" value="PAS domain"/>
    <property type="match status" value="2"/>
</dbReference>
<keyword evidence="11" id="KW-1185">Reference proteome</keyword>
<evidence type="ECO:0000256" key="3">
    <source>
        <dbReference type="ARBA" id="ARBA00022692"/>
    </source>
</evidence>
<evidence type="ECO:0000259" key="8">
    <source>
        <dbReference type="SMART" id="SM00065"/>
    </source>
</evidence>
<evidence type="ECO:0000256" key="2">
    <source>
        <dbReference type="ARBA" id="ARBA00022475"/>
    </source>
</evidence>
<evidence type="ECO:0000256" key="6">
    <source>
        <dbReference type="SAM" id="Coils"/>
    </source>
</evidence>
<dbReference type="InterPro" id="IPR029016">
    <property type="entry name" value="GAF-like_dom_sf"/>
</dbReference>
<sequence>MKIRSKVVLSIIVILLIGTVLIGSVLIFQTKERNSAEIENFRIQERDRLEKQLKSAIDIVYGIIQIEYQKAGEASNSQELLSKLSEVRFDNNEGYLWITDNTLPYPTMLMHSRNPEYSGSVLNEQHHSQVLGKQKNLYQEIAELSNQNDEAQVAYLDEDGERLTYSRLFAPLGWIITGSLASSDIELNVGKRSDELNSELSTIYIILFTSVLFIVISAFFVNYIVDKFLKIIGLVEKRLKELAKGKAVEQLKLNRADEIGELTKSLDNYIEGISSYVNFAREIGNKNLDFAFQPLSEEDVLGNELIKMRDNLKLSEEQDKERNWFNEGMARFGEILRDGNKSLDELCDAIILNYVKYLDANQGCIFLLEEEEEQKFLKLMSTYAFNRRKFIEKRLELNQGLAGQCALEKATIHLKEVPDSYVSIRSGLGDAAPRAVLVTPLTVNDEIYGVIEIATFKKFTAYQIEFAEKLAESIASVISSVKVNERTKVLLVESQQRTEEMRAQEEEMRQNMEELEATQESMRRKEVELSAKVEEIKNNEIIKHLEEIATGIESSIRDAKRELNFLTQIPPIRGIVRAIENDGFDEIGNTSYEVWVDRLEQIFFGLMESKKIYHSIGFFNSQGECIICNTYNGGRVTASRDKEEKIQKFDGFKDVLKIDSSETLVRDFSWTKEHGLILALSQTVYFDGKKIGVVILNAYGENIVELIRNKENSNNSFHLMSSDNTKIYANGNGKGEYSELKKSLLIEPENNFSITISHLSIN</sequence>
<dbReference type="InterPro" id="IPR003018">
    <property type="entry name" value="GAF"/>
</dbReference>
<evidence type="ECO:0000256" key="1">
    <source>
        <dbReference type="ARBA" id="ARBA00004651"/>
    </source>
</evidence>
<dbReference type="SMART" id="SM00065">
    <property type="entry name" value="GAF"/>
    <property type="match status" value="1"/>
</dbReference>
<feature type="transmembrane region" description="Helical" evidence="7">
    <location>
        <begin position="203"/>
        <end position="225"/>
    </location>
</feature>
<dbReference type="Pfam" id="PF08269">
    <property type="entry name" value="dCache_2"/>
    <property type="match status" value="1"/>
</dbReference>
<dbReference type="RefSeq" id="WP_346753908.1">
    <property type="nucleotide sequence ID" value="NZ_JAUJEA010000009.1"/>
</dbReference>
<protein>
    <submittedName>
        <fullName evidence="10">Cache domain-containing protein</fullName>
    </submittedName>
</protein>
<keyword evidence="3 7" id="KW-0812">Transmembrane</keyword>
<evidence type="ECO:0000256" key="7">
    <source>
        <dbReference type="SAM" id="Phobius"/>
    </source>
</evidence>
<feature type="domain" description="Single Cache" evidence="9">
    <location>
        <begin position="46"/>
        <end position="129"/>
    </location>
</feature>
<dbReference type="InterPro" id="IPR004010">
    <property type="entry name" value="Double_Cache_2"/>
</dbReference>
<dbReference type="Gene3D" id="3.30.450.40">
    <property type="match status" value="1"/>
</dbReference>
<feature type="domain" description="GAF" evidence="8">
    <location>
        <begin position="342"/>
        <end position="488"/>
    </location>
</feature>
<dbReference type="Proteomes" id="UP001172082">
    <property type="component" value="Unassembled WGS sequence"/>
</dbReference>
<dbReference type="Pfam" id="PF13185">
    <property type="entry name" value="GAF_2"/>
    <property type="match status" value="1"/>
</dbReference>
<feature type="coiled-coil region" evidence="6">
    <location>
        <begin position="491"/>
        <end position="562"/>
    </location>
</feature>
<organism evidence="10 11">
    <name type="scientific">Splendidivirga corallicola</name>
    <dbReference type="NCBI Taxonomy" id="3051826"/>
    <lineage>
        <taxon>Bacteria</taxon>
        <taxon>Pseudomonadati</taxon>
        <taxon>Bacteroidota</taxon>
        <taxon>Cytophagia</taxon>
        <taxon>Cytophagales</taxon>
        <taxon>Splendidivirgaceae</taxon>
        <taxon>Splendidivirga</taxon>
    </lineage>
</organism>
<name>A0ABT8KSZ9_9BACT</name>
<feature type="transmembrane region" description="Helical" evidence="7">
    <location>
        <begin position="7"/>
        <end position="28"/>
    </location>
</feature>